<dbReference type="GO" id="GO:1990404">
    <property type="term" value="F:NAD+-protein mono-ADP-ribosyltransferase activity"/>
    <property type="evidence" value="ECO:0007669"/>
    <property type="project" value="TreeGrafter"/>
</dbReference>
<accession>A0A9N8YNY5</accession>
<dbReference type="Pfam" id="PF00644">
    <property type="entry name" value="PARP"/>
    <property type="match status" value="1"/>
</dbReference>
<dbReference type="SUPFAM" id="SSF56399">
    <property type="entry name" value="ADP-ribosylation"/>
    <property type="match status" value="1"/>
</dbReference>
<evidence type="ECO:0000259" key="1">
    <source>
        <dbReference type="Pfam" id="PF00644"/>
    </source>
</evidence>
<name>A0A9N8YNY5_9GLOM</name>
<feature type="domain" description="PARP catalytic" evidence="1">
    <location>
        <begin position="179"/>
        <end position="283"/>
    </location>
</feature>
<dbReference type="GO" id="GO:0003950">
    <property type="term" value="F:NAD+ poly-ADP-ribosyltransferase activity"/>
    <property type="evidence" value="ECO:0007669"/>
    <property type="project" value="InterPro"/>
</dbReference>
<protein>
    <submittedName>
        <fullName evidence="2">9465_t:CDS:1</fullName>
    </submittedName>
</protein>
<sequence length="290" mass="32894">MSYRKSAGKLSSIWDLSESEDEDSKTTETSDVWNTVPKEEYEKMKAKTRQGCLCEDCERAINPLNRPDFSALMKIFTSDNLLRHAAIFAGTRKINEKIVDHFHTTWKHPMHMGIPSVEFVSFMMSDKRVCQRFDDYTSELLLMLDDPNVKPLWHGTTVKCKFVDKPCDPNSAESCAGCNILSRGFDISKSGSANPFKRFGSGIYFAPNSSKAHSYATPRGGAGDLYTILFCFVALGRSHKTVDDMPHLTEPPYPCHSVHGRVGHRLNYEEYVVYRPDAVVPFAAITYRYY</sequence>
<dbReference type="InterPro" id="IPR012317">
    <property type="entry name" value="Poly(ADP-ribose)pol_cat_dom"/>
</dbReference>
<dbReference type="AlphaFoldDB" id="A0A9N8YNY5"/>
<proteinExistence type="predicted"/>
<dbReference type="PANTHER" id="PTHR45740:SF17">
    <property type="entry name" value="POLY [ADP-RIBOSE] POLYMERASE TANKYRASE-2-LIKE"/>
    <property type="match status" value="1"/>
</dbReference>
<evidence type="ECO:0000313" key="3">
    <source>
        <dbReference type="Proteomes" id="UP000789342"/>
    </source>
</evidence>
<organism evidence="2 3">
    <name type="scientific">Acaulospora morrowiae</name>
    <dbReference type="NCBI Taxonomy" id="94023"/>
    <lineage>
        <taxon>Eukaryota</taxon>
        <taxon>Fungi</taxon>
        <taxon>Fungi incertae sedis</taxon>
        <taxon>Mucoromycota</taxon>
        <taxon>Glomeromycotina</taxon>
        <taxon>Glomeromycetes</taxon>
        <taxon>Diversisporales</taxon>
        <taxon>Acaulosporaceae</taxon>
        <taxon>Acaulospora</taxon>
    </lineage>
</organism>
<dbReference type="OrthoDB" id="9514740at2759"/>
<dbReference type="PANTHER" id="PTHR45740">
    <property type="entry name" value="POLY [ADP-RIBOSE] POLYMERASE"/>
    <property type="match status" value="1"/>
</dbReference>
<dbReference type="Proteomes" id="UP000789342">
    <property type="component" value="Unassembled WGS sequence"/>
</dbReference>
<reference evidence="2" key="1">
    <citation type="submission" date="2021-06" db="EMBL/GenBank/DDBJ databases">
        <authorList>
            <person name="Kallberg Y."/>
            <person name="Tangrot J."/>
            <person name="Rosling A."/>
        </authorList>
    </citation>
    <scope>NUCLEOTIDE SEQUENCE</scope>
    <source>
        <strain evidence="2">CL551</strain>
    </source>
</reference>
<dbReference type="EMBL" id="CAJVPV010000203">
    <property type="protein sequence ID" value="CAG8446620.1"/>
    <property type="molecule type" value="Genomic_DNA"/>
</dbReference>
<dbReference type="InterPro" id="IPR051712">
    <property type="entry name" value="ARTD-AVP"/>
</dbReference>
<gene>
    <name evidence="2" type="ORF">AMORRO_LOCUS650</name>
</gene>
<dbReference type="GO" id="GO:0005634">
    <property type="term" value="C:nucleus"/>
    <property type="evidence" value="ECO:0007669"/>
    <property type="project" value="TreeGrafter"/>
</dbReference>
<comment type="caution">
    <text evidence="2">The sequence shown here is derived from an EMBL/GenBank/DDBJ whole genome shotgun (WGS) entry which is preliminary data.</text>
</comment>
<keyword evidence="3" id="KW-1185">Reference proteome</keyword>
<evidence type="ECO:0000313" key="2">
    <source>
        <dbReference type="EMBL" id="CAG8446620.1"/>
    </source>
</evidence>
<dbReference type="Gene3D" id="3.90.228.10">
    <property type="match status" value="1"/>
</dbReference>